<dbReference type="EMBL" id="CMVM020000131">
    <property type="status" value="NOT_ANNOTATED_CDS"/>
    <property type="molecule type" value="Genomic_DNA"/>
</dbReference>
<accession>A0A8R1XWX4</accession>
<sequence length="72" mass="8488">MKPNALCTLWKQQHKLMIKSSWTTTCDHTGDKLYQLAAMKFKGSVKDSREKLKKDYDELLEMMQTSFRNSQD</sequence>
<organism evidence="1 2">
    <name type="scientific">Onchocerca volvulus</name>
    <dbReference type="NCBI Taxonomy" id="6282"/>
    <lineage>
        <taxon>Eukaryota</taxon>
        <taxon>Metazoa</taxon>
        <taxon>Ecdysozoa</taxon>
        <taxon>Nematoda</taxon>
        <taxon>Chromadorea</taxon>
        <taxon>Rhabditida</taxon>
        <taxon>Spirurina</taxon>
        <taxon>Spiruromorpha</taxon>
        <taxon>Filarioidea</taxon>
        <taxon>Onchocercidae</taxon>
        <taxon>Onchocerca</taxon>
    </lineage>
</organism>
<name>A0A8R1XWX4_ONCVO</name>
<keyword evidence="2" id="KW-1185">Reference proteome</keyword>
<reference evidence="1" key="2">
    <citation type="submission" date="2022-06" db="UniProtKB">
        <authorList>
            <consortium name="EnsemblMetazoa"/>
        </authorList>
    </citation>
    <scope>IDENTIFICATION</scope>
</reference>
<reference evidence="2" key="1">
    <citation type="submission" date="2013-10" db="EMBL/GenBank/DDBJ databases">
        <title>Genome sequencing of Onchocerca volvulus.</title>
        <authorList>
            <person name="Cotton J."/>
            <person name="Tsai J."/>
            <person name="Stanley E."/>
            <person name="Tracey A."/>
            <person name="Holroyd N."/>
            <person name="Lustigman S."/>
            <person name="Berriman M."/>
        </authorList>
    </citation>
    <scope>NUCLEOTIDE SEQUENCE</scope>
</reference>
<proteinExistence type="predicted"/>
<protein>
    <submittedName>
        <fullName evidence="1">Uncharacterized protein</fullName>
    </submittedName>
</protein>
<dbReference type="AlphaFoldDB" id="A0A8R1XWX4"/>
<dbReference type="EnsemblMetazoa" id="OVOC4417.1">
    <property type="protein sequence ID" value="OVOC4417.1"/>
    <property type="gene ID" value="WBGene00241226"/>
</dbReference>
<evidence type="ECO:0000313" key="1">
    <source>
        <dbReference type="EnsemblMetazoa" id="OVOC4417.1"/>
    </source>
</evidence>
<evidence type="ECO:0000313" key="2">
    <source>
        <dbReference type="Proteomes" id="UP000024404"/>
    </source>
</evidence>
<dbReference type="Proteomes" id="UP000024404">
    <property type="component" value="Unassembled WGS sequence"/>
</dbReference>